<organism evidence="4 5">
    <name type="scientific">Gordonia paraffinivorans</name>
    <dbReference type="NCBI Taxonomy" id="175628"/>
    <lineage>
        <taxon>Bacteria</taxon>
        <taxon>Bacillati</taxon>
        <taxon>Actinomycetota</taxon>
        <taxon>Actinomycetes</taxon>
        <taxon>Mycobacteriales</taxon>
        <taxon>Gordoniaceae</taxon>
        <taxon>Gordonia</taxon>
    </lineage>
</organism>
<dbReference type="PANTHER" id="PTHR34512:SF30">
    <property type="entry name" value="OUTER MEMBRANE PROTEIN ASSEMBLY FACTOR BAMB"/>
    <property type="match status" value="1"/>
</dbReference>
<feature type="domain" description="Pyrrolo-quinoline quinone repeat" evidence="3">
    <location>
        <begin position="463"/>
        <end position="593"/>
    </location>
</feature>
<dbReference type="AlphaFoldDB" id="A0ABD7V6J8"/>
<feature type="region of interest" description="Disordered" evidence="1">
    <location>
        <begin position="1"/>
        <end position="150"/>
    </location>
</feature>
<evidence type="ECO:0000259" key="3">
    <source>
        <dbReference type="Pfam" id="PF13360"/>
    </source>
</evidence>
<keyword evidence="2" id="KW-1133">Transmembrane helix</keyword>
<sequence length="910" mass="93500">MIEPRAVRPGPEPPTVVPGVSLSKDVASDPAPPAPQPEPPTAVPGVSLSKDVASDPAPPAPSGGIPAQPDPYAATQSVPTAYGPGPAMPQPGQSPYPGMAPTSGPPGPTPPGYPTAGYPAQGYPPGGYPPPGYPPGAPQSGWQPPQPRRSNTKAYAITGIALACVLALVIGGVVWWKTSRSPDDPELVAGQLTGSFPTTPSAAWRIDSASVGGEAFVSVLSQESQYRTSGAAHDDDTLVTLVSGPGTADGPTRRVLGVDVETGGRWIFDKPVTSCSPSIVDHTIACLGDATAYFIDTRTGQQTGAAPAPASAFGIAYNGKAAYVRTFGGGAGRSVTFQKITPSGTEWERVVELPEALPTGDSSQFIATEHFVASADGVVAVVSADDGREVLARPGRTGMDALSDGSLLVTTGRMVGDMPENGPLVRIRPDGTTDEIAGATASAPVVATPGQEGRVLIDTAYTDLADGDRLWSMQGLQQYSSPELAVADDREVVVRDNGKIISVDTRTGQERWTSPAGRAYGSTSHSVTDGERLITPTAEGGLVALDLEGGAAAWTLPAASLGNVPPAGDSTPRAALTFALGDRLVTLTSTAITGFAPTGPRAIVPGTERRSATGDGGTTYVTPCGSPPVFEPQSFRTASGGLVVTFKVTAKCPGGDVLYGPQTRITISDGSGLIASGNFDFQRSPVAVPSLDDAGSGLTLELTYPPGSFFRLPDTLPDGTSAEPGTAGSGSGESNDGGGRYLVDCDKGPTSGAPPSLTVPESGTSSASAVATGPALPAGADVTASSANALRLQADSDRAFILANLNNRWVAQLSSKRPGLVADGRTWDDQAILDEFLALRLRFNDVRLLYSDEWPIFSYSGWWVTVAAATFPGPAEANNWCRAQGFDPDHCFAKLIRTTGGPEGTTVYWK</sequence>
<dbReference type="PANTHER" id="PTHR34512">
    <property type="entry name" value="CELL SURFACE PROTEIN"/>
    <property type="match status" value="1"/>
</dbReference>
<feature type="region of interest" description="Disordered" evidence="1">
    <location>
        <begin position="598"/>
        <end position="618"/>
    </location>
</feature>
<feature type="region of interest" description="Disordered" evidence="1">
    <location>
        <begin position="709"/>
        <end position="771"/>
    </location>
</feature>
<dbReference type="SMART" id="SM00564">
    <property type="entry name" value="PQQ"/>
    <property type="match status" value="2"/>
</dbReference>
<dbReference type="InterPro" id="IPR015943">
    <property type="entry name" value="WD40/YVTN_repeat-like_dom_sf"/>
</dbReference>
<comment type="caution">
    <text evidence="4">The sequence shown here is derived from an EMBL/GenBank/DDBJ whole genome shotgun (WGS) entry which is preliminary data.</text>
</comment>
<feature type="compositionally biased region" description="Pro residues" evidence="1">
    <location>
        <begin position="126"/>
        <end position="137"/>
    </location>
</feature>
<dbReference type="SUPFAM" id="SSF50998">
    <property type="entry name" value="Quinoprotein alcohol dehydrogenase-like"/>
    <property type="match status" value="2"/>
</dbReference>
<dbReference type="EMBL" id="CAACYD010000007">
    <property type="protein sequence ID" value="VFA89949.1"/>
    <property type="molecule type" value="Genomic_DNA"/>
</dbReference>
<evidence type="ECO:0000313" key="4">
    <source>
        <dbReference type="EMBL" id="VFA89949.1"/>
    </source>
</evidence>
<keyword evidence="2" id="KW-0472">Membrane</keyword>
<protein>
    <submittedName>
        <fullName evidence="4">Outer membrane assembly lipoprotein YfgL</fullName>
    </submittedName>
</protein>
<feature type="compositionally biased region" description="Low complexity" evidence="1">
    <location>
        <begin position="114"/>
        <end position="123"/>
    </location>
</feature>
<keyword evidence="4" id="KW-0449">Lipoprotein</keyword>
<dbReference type="InterPro" id="IPR011047">
    <property type="entry name" value="Quinoprotein_ADH-like_sf"/>
</dbReference>
<dbReference type="Pfam" id="PF13360">
    <property type="entry name" value="PQQ_2"/>
    <property type="match status" value="1"/>
</dbReference>
<keyword evidence="2" id="KW-0812">Transmembrane</keyword>
<feature type="compositionally biased region" description="Gly residues" evidence="1">
    <location>
        <begin position="727"/>
        <end position="740"/>
    </location>
</feature>
<evidence type="ECO:0000256" key="1">
    <source>
        <dbReference type="SAM" id="MobiDB-lite"/>
    </source>
</evidence>
<accession>A0ABD7V6J8</accession>
<dbReference type="InterPro" id="IPR002372">
    <property type="entry name" value="PQQ_rpt_dom"/>
</dbReference>
<dbReference type="Proteomes" id="UP000360750">
    <property type="component" value="Unassembled WGS sequence"/>
</dbReference>
<name>A0ABD7V6J8_9ACTN</name>
<reference evidence="4 5" key="1">
    <citation type="submission" date="2019-02" db="EMBL/GenBank/DDBJ databases">
        <authorList>
            <consortium name="Pathogen Informatics"/>
        </authorList>
    </citation>
    <scope>NUCLEOTIDE SEQUENCE [LARGE SCALE GENOMIC DNA]</scope>
    <source>
        <strain evidence="4 5">3012STDY6756503</strain>
    </source>
</reference>
<evidence type="ECO:0000256" key="2">
    <source>
        <dbReference type="SAM" id="Phobius"/>
    </source>
</evidence>
<dbReference type="Gene3D" id="2.130.10.10">
    <property type="entry name" value="YVTN repeat-like/Quinoprotein amine dehydrogenase"/>
    <property type="match status" value="1"/>
</dbReference>
<feature type="compositionally biased region" description="Pro residues" evidence="1">
    <location>
        <begin position="103"/>
        <end position="113"/>
    </location>
</feature>
<feature type="transmembrane region" description="Helical" evidence="2">
    <location>
        <begin position="154"/>
        <end position="176"/>
    </location>
</feature>
<gene>
    <name evidence="4" type="ORF">NCTC8139_03526</name>
</gene>
<dbReference type="InterPro" id="IPR018391">
    <property type="entry name" value="PQQ_b-propeller_rpt"/>
</dbReference>
<proteinExistence type="predicted"/>
<evidence type="ECO:0000313" key="5">
    <source>
        <dbReference type="Proteomes" id="UP000360750"/>
    </source>
</evidence>
<feature type="compositionally biased region" description="Low complexity" evidence="1">
    <location>
        <begin position="762"/>
        <end position="771"/>
    </location>
</feature>
<feature type="compositionally biased region" description="Pro residues" evidence="1">
    <location>
        <begin position="30"/>
        <end position="42"/>
    </location>
</feature>